<evidence type="ECO:0000313" key="2">
    <source>
        <dbReference type="Proteomes" id="UP000054144"/>
    </source>
</evidence>
<reference evidence="1 2" key="1">
    <citation type="journal article" date="2015" name="Fungal Genet. Biol.">
        <title>Evolution of novel wood decay mechanisms in Agaricales revealed by the genome sequences of Fistulina hepatica and Cylindrobasidium torrendii.</title>
        <authorList>
            <person name="Floudas D."/>
            <person name="Held B.W."/>
            <person name="Riley R."/>
            <person name="Nagy L.G."/>
            <person name="Koehler G."/>
            <person name="Ransdell A.S."/>
            <person name="Younus H."/>
            <person name="Chow J."/>
            <person name="Chiniquy J."/>
            <person name="Lipzen A."/>
            <person name="Tritt A."/>
            <person name="Sun H."/>
            <person name="Haridas S."/>
            <person name="LaButti K."/>
            <person name="Ohm R.A."/>
            <person name="Kues U."/>
            <person name="Blanchette R.A."/>
            <person name="Grigoriev I.V."/>
            <person name="Minto R.E."/>
            <person name="Hibbett D.S."/>
        </authorList>
    </citation>
    <scope>NUCLEOTIDE SEQUENCE [LARGE SCALE GENOMIC DNA]</scope>
    <source>
        <strain evidence="1 2">ATCC 64428</strain>
    </source>
</reference>
<sequence>MRINTCTFHQLSGSVVDFPRLHELTLDLFFPGRLNVTYLLDLPFQLFTAAPHLQRLDLSVGPFLRPTQVFLPWKQLTDISMYIPQPNGWLAHLVHCASLRVLRLRGGARPLGDVFLCFPHLTHLARSQCTVRTACFYLDALSLSVGDASLLQLAVLQSLEVLSDVTSLEVLGTFTPPLLHPLLLNLVCKDQIHLWDEQPEGPPPFRLVPKLERLTLYPTKQLNVHSWDMTFILRFAESRRLLISRNGDAHWGHRVGGPRTFHTLRLGFAPGQVRYSNLRVVGFGKNMKYVSDEWDVYSGQKPYDDMMRLKRVAASHEETICDLMGKGLDVVFSAQLVEALARKESSAVYVEVPHTRFSTEVYRHLVLCVTRRRARYRVTLAASTASRTPRSGRNATAQTVGTASSAAGTIRGVWQEVEEAAAC</sequence>
<proteinExistence type="predicted"/>
<dbReference type="SUPFAM" id="SSF52058">
    <property type="entry name" value="L domain-like"/>
    <property type="match status" value="1"/>
</dbReference>
<dbReference type="Proteomes" id="UP000054144">
    <property type="component" value="Unassembled WGS sequence"/>
</dbReference>
<dbReference type="EMBL" id="KN881928">
    <property type="protein sequence ID" value="KIY47758.1"/>
    <property type="molecule type" value="Genomic_DNA"/>
</dbReference>
<organism evidence="1 2">
    <name type="scientific">Fistulina hepatica ATCC 64428</name>
    <dbReference type="NCBI Taxonomy" id="1128425"/>
    <lineage>
        <taxon>Eukaryota</taxon>
        <taxon>Fungi</taxon>
        <taxon>Dikarya</taxon>
        <taxon>Basidiomycota</taxon>
        <taxon>Agaricomycotina</taxon>
        <taxon>Agaricomycetes</taxon>
        <taxon>Agaricomycetidae</taxon>
        <taxon>Agaricales</taxon>
        <taxon>Fistulinaceae</taxon>
        <taxon>Fistulina</taxon>
    </lineage>
</organism>
<accession>A0A0D7AA83</accession>
<gene>
    <name evidence="1" type="ORF">FISHEDRAFT_59372</name>
</gene>
<keyword evidence="2" id="KW-1185">Reference proteome</keyword>
<dbReference type="OrthoDB" id="2886770at2759"/>
<evidence type="ECO:0000313" key="1">
    <source>
        <dbReference type="EMBL" id="KIY47758.1"/>
    </source>
</evidence>
<protein>
    <submittedName>
        <fullName evidence="1">Uncharacterized protein</fullName>
    </submittedName>
</protein>
<name>A0A0D7AA83_9AGAR</name>
<dbReference type="AlphaFoldDB" id="A0A0D7AA83"/>